<sequence length="275" mass="30684">MTSRQELIAWVNGLLQTNYTKVEQLGSGAAYCQIMDSIYGDLRLERVKFNANQEYEYVENFKILQNAMTKHKISKPIDPTRLIKCRFQDNFEFLQWLKKHWESYYSGAPYDAVGRRNGKPGGPVDTSRPMSSASSSSVGAYRPRPANRVAGAGRPAGVGARATAMRPGSRTTGAGANAQQLQELNRQIADAKVLIETAEKERDFYFGKLREIEVFIQQAELEADSESDKIAKHIQGILYSTDEGGADDVDVAQEDEYNQVSGTMGELHIDPEETF</sequence>
<keyword evidence="5 9" id="KW-0493">Microtubule</keyword>
<dbReference type="InterPro" id="IPR027328">
    <property type="entry name" value="MAPRE"/>
</dbReference>
<comment type="caution">
    <text evidence="13">The sequence shown here is derived from an EMBL/GenBank/DDBJ whole genome shotgun (WGS) entry which is preliminary data.</text>
</comment>
<keyword evidence="3" id="KW-0963">Cytoplasm</keyword>
<dbReference type="PANTHER" id="PTHR10623">
    <property type="entry name" value="MICROTUBULE-ASSOCIATED PROTEIN RP/EB FAMILY MEMBER"/>
    <property type="match status" value="1"/>
</dbReference>
<comment type="subcellular location">
    <subcellularLocation>
        <location evidence="1">Cytoplasm</location>
        <location evidence="1">Cytoskeleton</location>
    </subcellularLocation>
</comment>
<dbReference type="InterPro" id="IPR001715">
    <property type="entry name" value="CH_dom"/>
</dbReference>
<dbReference type="AlphaFoldDB" id="A0A9W8I209"/>
<dbReference type="EMBL" id="JANBUO010000003">
    <property type="protein sequence ID" value="KAJ2809404.1"/>
    <property type="molecule type" value="Genomic_DNA"/>
</dbReference>
<dbReference type="InterPro" id="IPR004953">
    <property type="entry name" value="EB1_C"/>
</dbReference>
<evidence type="ECO:0000256" key="10">
    <source>
        <dbReference type="SAM" id="MobiDB-lite"/>
    </source>
</evidence>
<dbReference type="GO" id="GO:0035372">
    <property type="term" value="P:protein localization to microtubule"/>
    <property type="evidence" value="ECO:0007669"/>
    <property type="project" value="UniProtKB-ARBA"/>
</dbReference>
<dbReference type="InterPro" id="IPR036133">
    <property type="entry name" value="EB1_C_sf"/>
</dbReference>
<dbReference type="SUPFAM" id="SSF140612">
    <property type="entry name" value="EB1 dimerisation domain-like"/>
    <property type="match status" value="1"/>
</dbReference>
<keyword evidence="7" id="KW-0206">Cytoskeleton</keyword>
<dbReference type="Proteomes" id="UP001140094">
    <property type="component" value="Unassembled WGS sequence"/>
</dbReference>
<feature type="region of interest" description="Disordered" evidence="10">
    <location>
        <begin position="115"/>
        <end position="176"/>
    </location>
</feature>
<evidence type="ECO:0000256" key="2">
    <source>
        <dbReference type="ARBA" id="ARBA00010729"/>
    </source>
</evidence>
<dbReference type="GO" id="GO:0030473">
    <property type="term" value="P:nuclear migration along microtubule"/>
    <property type="evidence" value="ECO:0007669"/>
    <property type="project" value="UniProtKB-ARBA"/>
</dbReference>
<reference evidence="13" key="1">
    <citation type="submission" date="2022-07" db="EMBL/GenBank/DDBJ databases">
        <title>Phylogenomic reconstructions and comparative analyses of Kickxellomycotina fungi.</title>
        <authorList>
            <person name="Reynolds N.K."/>
            <person name="Stajich J.E."/>
            <person name="Barry K."/>
            <person name="Grigoriev I.V."/>
            <person name="Crous P."/>
            <person name="Smith M.E."/>
        </authorList>
    </citation>
    <scope>NUCLEOTIDE SEQUENCE</scope>
    <source>
        <strain evidence="13">NRRL 1565</strain>
    </source>
</reference>
<dbReference type="OrthoDB" id="2119228at2759"/>
<evidence type="ECO:0000256" key="3">
    <source>
        <dbReference type="ARBA" id="ARBA00022490"/>
    </source>
</evidence>
<keyword evidence="6" id="KW-0498">Mitosis</keyword>
<evidence type="ECO:0000256" key="1">
    <source>
        <dbReference type="ARBA" id="ARBA00004245"/>
    </source>
</evidence>
<accession>A0A9W8I209</accession>
<dbReference type="GO" id="GO:0035371">
    <property type="term" value="C:microtubule plus-end"/>
    <property type="evidence" value="ECO:0007669"/>
    <property type="project" value="UniProtKB-ARBA"/>
</dbReference>
<feature type="compositionally biased region" description="Low complexity" evidence="10">
    <location>
        <begin position="131"/>
        <end position="162"/>
    </location>
</feature>
<feature type="domain" description="EB1 C-terminal" evidence="12">
    <location>
        <begin position="173"/>
        <end position="247"/>
    </location>
</feature>
<protein>
    <submittedName>
        <fullName evidence="13">Microtubule integrity protein mal3</fullName>
    </submittedName>
</protein>
<keyword evidence="14" id="KW-1185">Reference proteome</keyword>
<dbReference type="PROSITE" id="PS50021">
    <property type="entry name" value="CH"/>
    <property type="match status" value="1"/>
</dbReference>
<evidence type="ECO:0000259" key="12">
    <source>
        <dbReference type="PROSITE" id="PS51230"/>
    </source>
</evidence>
<keyword evidence="8" id="KW-0131">Cell cycle</keyword>
<evidence type="ECO:0000313" key="14">
    <source>
        <dbReference type="Proteomes" id="UP001140094"/>
    </source>
</evidence>
<feature type="domain" description="Calponin-homology (CH)" evidence="11">
    <location>
        <begin position="1"/>
        <end position="102"/>
    </location>
</feature>
<keyword evidence="4" id="KW-0132">Cell division</keyword>
<evidence type="ECO:0000313" key="13">
    <source>
        <dbReference type="EMBL" id="KAJ2809404.1"/>
    </source>
</evidence>
<dbReference type="GO" id="GO:0051010">
    <property type="term" value="F:microtubule plus-end binding"/>
    <property type="evidence" value="ECO:0007669"/>
    <property type="project" value="UniProtKB-ARBA"/>
</dbReference>
<evidence type="ECO:0000259" key="11">
    <source>
        <dbReference type="PROSITE" id="PS50021"/>
    </source>
</evidence>
<dbReference type="Pfam" id="PF03271">
    <property type="entry name" value="EB1"/>
    <property type="match status" value="1"/>
</dbReference>
<dbReference type="FunFam" id="1.10.418.10:FF:000028">
    <property type="entry name" value="RP/EB family microtubule-associated protein"/>
    <property type="match status" value="1"/>
</dbReference>
<dbReference type="Gene3D" id="1.20.5.1430">
    <property type="match status" value="1"/>
</dbReference>
<name>A0A9W8I209_9FUNG</name>
<dbReference type="Gene3D" id="1.10.418.10">
    <property type="entry name" value="Calponin-like domain"/>
    <property type="match status" value="1"/>
</dbReference>
<dbReference type="GO" id="GO:0072686">
    <property type="term" value="C:mitotic spindle"/>
    <property type="evidence" value="ECO:0007669"/>
    <property type="project" value="UniProtKB-ARBA"/>
</dbReference>
<evidence type="ECO:0000256" key="9">
    <source>
        <dbReference type="PROSITE-ProRule" id="PRU00576"/>
    </source>
</evidence>
<organism evidence="13 14">
    <name type="scientific">Coemansia guatemalensis</name>
    <dbReference type="NCBI Taxonomy" id="2761395"/>
    <lineage>
        <taxon>Eukaryota</taxon>
        <taxon>Fungi</taxon>
        <taxon>Fungi incertae sedis</taxon>
        <taxon>Zoopagomycota</taxon>
        <taxon>Kickxellomycotina</taxon>
        <taxon>Kickxellomycetes</taxon>
        <taxon>Kickxellales</taxon>
        <taxon>Kickxellaceae</taxon>
        <taxon>Coemansia</taxon>
    </lineage>
</organism>
<dbReference type="SUPFAM" id="SSF47576">
    <property type="entry name" value="Calponin-homology domain, CH-domain"/>
    <property type="match status" value="1"/>
</dbReference>
<evidence type="ECO:0000256" key="6">
    <source>
        <dbReference type="ARBA" id="ARBA00022776"/>
    </source>
</evidence>
<dbReference type="GO" id="GO:0051301">
    <property type="term" value="P:cell division"/>
    <property type="evidence" value="ECO:0007669"/>
    <property type="project" value="UniProtKB-KW"/>
</dbReference>
<dbReference type="Pfam" id="PF00307">
    <property type="entry name" value="CH"/>
    <property type="match status" value="1"/>
</dbReference>
<evidence type="ECO:0000256" key="7">
    <source>
        <dbReference type="ARBA" id="ARBA00023212"/>
    </source>
</evidence>
<evidence type="ECO:0000256" key="4">
    <source>
        <dbReference type="ARBA" id="ARBA00022618"/>
    </source>
</evidence>
<proteinExistence type="inferred from homology"/>
<evidence type="ECO:0000256" key="8">
    <source>
        <dbReference type="ARBA" id="ARBA00023306"/>
    </source>
</evidence>
<evidence type="ECO:0000256" key="5">
    <source>
        <dbReference type="ARBA" id="ARBA00022701"/>
    </source>
</evidence>
<comment type="similarity">
    <text evidence="2">Belongs to the MAPRE family.</text>
</comment>
<dbReference type="InterPro" id="IPR036872">
    <property type="entry name" value="CH_dom_sf"/>
</dbReference>
<dbReference type="PROSITE" id="PS51230">
    <property type="entry name" value="EB1_C"/>
    <property type="match status" value="1"/>
</dbReference>
<gene>
    <name evidence="13" type="primary">BIM1</name>
    <name evidence="13" type="ORF">H4R20_000129</name>
</gene>